<comment type="similarity">
    <text evidence="1">Belongs to the peptidase S8 family.</text>
</comment>
<reference evidence="7" key="1">
    <citation type="journal article" date="2023" name="Mol. Phylogenet. Evol.">
        <title>Genome-scale phylogeny and comparative genomics of the fungal order Sordariales.</title>
        <authorList>
            <person name="Hensen N."/>
            <person name="Bonometti L."/>
            <person name="Westerberg I."/>
            <person name="Brannstrom I.O."/>
            <person name="Guillou S."/>
            <person name="Cros-Aarteil S."/>
            <person name="Calhoun S."/>
            <person name="Haridas S."/>
            <person name="Kuo A."/>
            <person name="Mondo S."/>
            <person name="Pangilinan J."/>
            <person name="Riley R."/>
            <person name="LaButti K."/>
            <person name="Andreopoulos B."/>
            <person name="Lipzen A."/>
            <person name="Chen C."/>
            <person name="Yan M."/>
            <person name="Daum C."/>
            <person name="Ng V."/>
            <person name="Clum A."/>
            <person name="Steindorff A."/>
            <person name="Ohm R.A."/>
            <person name="Martin F."/>
            <person name="Silar P."/>
            <person name="Natvig D.O."/>
            <person name="Lalanne C."/>
            <person name="Gautier V."/>
            <person name="Ament-Velasquez S.L."/>
            <person name="Kruys A."/>
            <person name="Hutchinson M.I."/>
            <person name="Powell A.J."/>
            <person name="Barry K."/>
            <person name="Miller A.N."/>
            <person name="Grigoriev I.V."/>
            <person name="Debuchy R."/>
            <person name="Gladieux P."/>
            <person name="Hiltunen Thoren M."/>
            <person name="Johannesson H."/>
        </authorList>
    </citation>
    <scope>NUCLEOTIDE SEQUENCE</scope>
    <source>
        <strain evidence="7">CBS 731.68</strain>
    </source>
</reference>
<comment type="caution">
    <text evidence="7">The sequence shown here is derived from an EMBL/GenBank/DDBJ whole genome shotgun (WGS) entry which is preliminary data.</text>
</comment>
<name>A0AAN6TVA1_9PEZI</name>
<dbReference type="GeneID" id="87832085"/>
<dbReference type="InterPro" id="IPR050131">
    <property type="entry name" value="Peptidase_S8_subtilisin-like"/>
</dbReference>
<keyword evidence="4" id="KW-0720">Serine protease</keyword>
<protein>
    <submittedName>
        <fullName evidence="7">Subtilisin-like protein</fullName>
    </submittedName>
</protein>
<dbReference type="PROSITE" id="PS00136">
    <property type="entry name" value="SUBTILASE_ASP"/>
    <property type="match status" value="1"/>
</dbReference>
<gene>
    <name evidence="7" type="ORF">N657DRAFT_665977</name>
</gene>
<dbReference type="PANTHER" id="PTHR43806:SF11">
    <property type="entry name" value="CEREVISIN-RELATED"/>
    <property type="match status" value="1"/>
</dbReference>
<evidence type="ECO:0000256" key="3">
    <source>
        <dbReference type="ARBA" id="ARBA00022801"/>
    </source>
</evidence>
<dbReference type="InterPro" id="IPR023827">
    <property type="entry name" value="Peptidase_S8_Asp-AS"/>
</dbReference>
<dbReference type="Proteomes" id="UP001302602">
    <property type="component" value="Unassembled WGS sequence"/>
</dbReference>
<keyword evidence="2" id="KW-0645">Protease</keyword>
<accession>A0AAN6TVA1</accession>
<sequence>MRPNIVVCGFAALVVFPSISALPLIQNEGVLCTRPPLMLPQERSMRDTVDGNSKKGNKRGYVAEIPASELVQLSWASRLSISRNTIVKTAAIAADPNLAKRTMVTQRNASWGLARISHRRRGYTGYYYSDTAGNDVRVYVIDTGIRLSHVDFGDRAVWGTYGVSKKAVVVAVKVLDHSGTGTMLGQPRGLDWAVADAERRGTAVINVSLTGFCKRSVNEGVKAATDAGMTVVNWTPAAIMSGASTAMPHVAGLAAYFIAGDGLSGSAAVTERILSAATQGVGDRKESADQTAPPQSSPEPEECFQIASKISQSSLSLLFLSISATNVTNTSSNCNAVNPALQISNLPSNRFVASLTPPFSPPRSLATNRATYPPPLPPSSLRRTIAPSSIAHFIIFAPSPTVGSVSPVCERNFLRK</sequence>
<dbReference type="EMBL" id="MU853237">
    <property type="protein sequence ID" value="KAK4120601.1"/>
    <property type="molecule type" value="Genomic_DNA"/>
</dbReference>
<dbReference type="Gene3D" id="3.40.50.200">
    <property type="entry name" value="Peptidase S8/S53 domain"/>
    <property type="match status" value="1"/>
</dbReference>
<feature type="signal peptide" evidence="6">
    <location>
        <begin position="1"/>
        <end position="21"/>
    </location>
</feature>
<evidence type="ECO:0000313" key="7">
    <source>
        <dbReference type="EMBL" id="KAK4120601.1"/>
    </source>
</evidence>
<keyword evidence="6" id="KW-0732">Signal</keyword>
<dbReference type="GO" id="GO:0006508">
    <property type="term" value="P:proteolysis"/>
    <property type="evidence" value="ECO:0007669"/>
    <property type="project" value="UniProtKB-KW"/>
</dbReference>
<dbReference type="SUPFAM" id="SSF52743">
    <property type="entry name" value="Subtilisin-like"/>
    <property type="match status" value="1"/>
</dbReference>
<dbReference type="RefSeq" id="XP_062644372.1">
    <property type="nucleotide sequence ID" value="XM_062795316.1"/>
</dbReference>
<organism evidence="7 8">
    <name type="scientific">Parathielavia appendiculata</name>
    <dbReference type="NCBI Taxonomy" id="2587402"/>
    <lineage>
        <taxon>Eukaryota</taxon>
        <taxon>Fungi</taxon>
        <taxon>Dikarya</taxon>
        <taxon>Ascomycota</taxon>
        <taxon>Pezizomycotina</taxon>
        <taxon>Sordariomycetes</taxon>
        <taxon>Sordariomycetidae</taxon>
        <taxon>Sordariales</taxon>
        <taxon>Chaetomiaceae</taxon>
        <taxon>Parathielavia</taxon>
    </lineage>
</organism>
<dbReference type="InterPro" id="IPR036852">
    <property type="entry name" value="Peptidase_S8/S53_dom_sf"/>
</dbReference>
<keyword evidence="3" id="KW-0378">Hydrolase</keyword>
<keyword evidence="8" id="KW-1185">Reference proteome</keyword>
<evidence type="ECO:0000313" key="8">
    <source>
        <dbReference type="Proteomes" id="UP001302602"/>
    </source>
</evidence>
<dbReference type="GO" id="GO:0004252">
    <property type="term" value="F:serine-type endopeptidase activity"/>
    <property type="evidence" value="ECO:0007669"/>
    <property type="project" value="InterPro"/>
</dbReference>
<evidence type="ECO:0000256" key="4">
    <source>
        <dbReference type="ARBA" id="ARBA00022825"/>
    </source>
</evidence>
<feature type="region of interest" description="Disordered" evidence="5">
    <location>
        <begin position="278"/>
        <end position="301"/>
    </location>
</feature>
<feature type="chain" id="PRO_5043009062" evidence="6">
    <location>
        <begin position="22"/>
        <end position="416"/>
    </location>
</feature>
<dbReference type="PANTHER" id="PTHR43806">
    <property type="entry name" value="PEPTIDASE S8"/>
    <property type="match status" value="1"/>
</dbReference>
<proteinExistence type="inferred from homology"/>
<dbReference type="AlphaFoldDB" id="A0AAN6TVA1"/>
<evidence type="ECO:0000256" key="1">
    <source>
        <dbReference type="ARBA" id="ARBA00011073"/>
    </source>
</evidence>
<evidence type="ECO:0000256" key="5">
    <source>
        <dbReference type="SAM" id="MobiDB-lite"/>
    </source>
</evidence>
<evidence type="ECO:0000256" key="2">
    <source>
        <dbReference type="ARBA" id="ARBA00022670"/>
    </source>
</evidence>
<evidence type="ECO:0000256" key="6">
    <source>
        <dbReference type="SAM" id="SignalP"/>
    </source>
</evidence>
<reference evidence="7" key="2">
    <citation type="submission" date="2023-05" db="EMBL/GenBank/DDBJ databases">
        <authorList>
            <consortium name="Lawrence Berkeley National Laboratory"/>
            <person name="Steindorff A."/>
            <person name="Hensen N."/>
            <person name="Bonometti L."/>
            <person name="Westerberg I."/>
            <person name="Brannstrom I.O."/>
            <person name="Guillou S."/>
            <person name="Cros-Aarteil S."/>
            <person name="Calhoun S."/>
            <person name="Haridas S."/>
            <person name="Kuo A."/>
            <person name="Mondo S."/>
            <person name="Pangilinan J."/>
            <person name="Riley R."/>
            <person name="Labutti K."/>
            <person name="Andreopoulos B."/>
            <person name="Lipzen A."/>
            <person name="Chen C."/>
            <person name="Yanf M."/>
            <person name="Daum C."/>
            <person name="Ng V."/>
            <person name="Clum A."/>
            <person name="Ohm R."/>
            <person name="Martin F."/>
            <person name="Silar P."/>
            <person name="Natvig D."/>
            <person name="Lalanne C."/>
            <person name="Gautier V."/>
            <person name="Ament-Velasquez S.L."/>
            <person name="Kruys A."/>
            <person name="Hutchinson M.I."/>
            <person name="Powell A.J."/>
            <person name="Barry K."/>
            <person name="Miller A.N."/>
            <person name="Grigoriev I.V."/>
            <person name="Debuchy R."/>
            <person name="Gladieux P."/>
            <person name="Thoren M.H."/>
            <person name="Johannesson H."/>
        </authorList>
    </citation>
    <scope>NUCLEOTIDE SEQUENCE</scope>
    <source>
        <strain evidence="7">CBS 731.68</strain>
    </source>
</reference>